<comment type="caution">
    <text evidence="2">The sequence shown here is derived from an EMBL/GenBank/DDBJ whole genome shotgun (WGS) entry which is preliminary data.</text>
</comment>
<proteinExistence type="predicted"/>
<gene>
    <name evidence="2" type="ORF">B0A48_13536</name>
</gene>
<keyword evidence="3" id="KW-1185">Reference proteome</keyword>
<dbReference type="OrthoDB" id="5244524at2759"/>
<dbReference type="EMBL" id="NAJO01000033">
    <property type="protein sequence ID" value="OQO00849.1"/>
    <property type="molecule type" value="Genomic_DNA"/>
</dbReference>
<feature type="region of interest" description="Disordered" evidence="1">
    <location>
        <begin position="182"/>
        <end position="205"/>
    </location>
</feature>
<reference evidence="3" key="1">
    <citation type="submission" date="2017-03" db="EMBL/GenBank/DDBJ databases">
        <title>Genomes of endolithic fungi from Antarctica.</title>
        <authorList>
            <person name="Coleine C."/>
            <person name="Masonjones S."/>
            <person name="Stajich J.E."/>
        </authorList>
    </citation>
    <scope>NUCLEOTIDE SEQUENCE [LARGE SCALE GENOMIC DNA]</scope>
    <source>
        <strain evidence="3">CCFEE 5527</strain>
    </source>
</reference>
<dbReference type="InParanoid" id="A0A1V8SP19"/>
<feature type="compositionally biased region" description="Basic and acidic residues" evidence="1">
    <location>
        <begin position="186"/>
        <end position="198"/>
    </location>
</feature>
<evidence type="ECO:0000313" key="2">
    <source>
        <dbReference type="EMBL" id="OQO00849.1"/>
    </source>
</evidence>
<dbReference type="AlphaFoldDB" id="A0A1V8SP19"/>
<dbReference type="Proteomes" id="UP000192596">
    <property type="component" value="Unassembled WGS sequence"/>
</dbReference>
<evidence type="ECO:0000313" key="3">
    <source>
        <dbReference type="Proteomes" id="UP000192596"/>
    </source>
</evidence>
<protein>
    <submittedName>
        <fullName evidence="2">Uncharacterized protein</fullName>
    </submittedName>
</protein>
<organism evidence="2 3">
    <name type="scientific">Cryoendolithus antarcticus</name>
    <dbReference type="NCBI Taxonomy" id="1507870"/>
    <lineage>
        <taxon>Eukaryota</taxon>
        <taxon>Fungi</taxon>
        <taxon>Dikarya</taxon>
        <taxon>Ascomycota</taxon>
        <taxon>Pezizomycotina</taxon>
        <taxon>Dothideomycetes</taxon>
        <taxon>Dothideomycetidae</taxon>
        <taxon>Cladosporiales</taxon>
        <taxon>Cladosporiaceae</taxon>
        <taxon>Cryoendolithus</taxon>
    </lineage>
</organism>
<evidence type="ECO:0000256" key="1">
    <source>
        <dbReference type="SAM" id="MobiDB-lite"/>
    </source>
</evidence>
<name>A0A1V8SP19_9PEZI</name>
<dbReference type="STRING" id="1507870.A0A1V8SP19"/>
<accession>A0A1V8SP19</accession>
<sequence>MTNERRRSSVGNRVADFLTPWHSRSAWASMSNVDISPVERDLLVSYQLTQAKPAYLAPDAFVAARIVTKADVSERLHEALTRAGMLLPVPSPGTDTASSSDAITVDTSKFDRHFVKEVPFLPAFALRRTVSLLFFWEEECMRLRSLDREEEELKQLRSQAGTDMHDELDMRLEAVRMKRAMLPSQRQHETTHLNRPDQEELPAYD</sequence>